<dbReference type="Gene3D" id="3.30.420.10">
    <property type="entry name" value="Ribonuclease H-like superfamily/Ribonuclease H"/>
    <property type="match status" value="1"/>
</dbReference>
<dbReference type="InterPro" id="IPR006292">
    <property type="entry name" value="RNase_D"/>
</dbReference>
<dbReference type="GO" id="GO:0008408">
    <property type="term" value="F:3'-5' exonuclease activity"/>
    <property type="evidence" value="ECO:0007669"/>
    <property type="project" value="InterPro"/>
</dbReference>
<name>A0A3Q9JLY7_9GAMM</name>
<keyword evidence="1 6" id="KW-0963">Cytoplasm</keyword>
<dbReference type="GO" id="GO:0000166">
    <property type="term" value="F:nucleotide binding"/>
    <property type="evidence" value="ECO:0007669"/>
    <property type="project" value="InterPro"/>
</dbReference>
<dbReference type="SMART" id="SM00474">
    <property type="entry name" value="35EXOc"/>
    <property type="match status" value="1"/>
</dbReference>
<dbReference type="SUPFAM" id="SSF53098">
    <property type="entry name" value="Ribonuclease H-like"/>
    <property type="match status" value="1"/>
</dbReference>
<dbReference type="RefSeq" id="WP_127163573.1">
    <property type="nucleotide sequence ID" value="NZ_CP029822.1"/>
</dbReference>
<dbReference type="HAMAP" id="MF_01899">
    <property type="entry name" value="RNase_D"/>
    <property type="match status" value="1"/>
</dbReference>
<dbReference type="GO" id="GO:0005737">
    <property type="term" value="C:cytoplasm"/>
    <property type="evidence" value="ECO:0007669"/>
    <property type="project" value="UniProtKB-SubCell"/>
</dbReference>
<dbReference type="EC" id="3.1.13.5" evidence="6"/>
<reference evidence="9" key="1">
    <citation type="submission" date="2018-06" db="EMBL/GenBank/DDBJ databases">
        <title>Complete genome of Pseudomonas insecticola strain QZS01.</title>
        <authorList>
            <person name="Wang J."/>
            <person name="Su Q."/>
        </authorList>
    </citation>
    <scope>NUCLEOTIDE SEQUENCE [LARGE SCALE GENOMIC DNA]</scope>
    <source>
        <strain evidence="9">QZS01</strain>
    </source>
</reference>
<gene>
    <name evidence="6 8" type="primary">rnd</name>
    <name evidence="8" type="ORF">DM558_08960</name>
</gene>
<dbReference type="CDD" id="cd06142">
    <property type="entry name" value="RNaseD_exo"/>
    <property type="match status" value="1"/>
</dbReference>
<dbReference type="GO" id="GO:0042780">
    <property type="term" value="P:tRNA 3'-end processing"/>
    <property type="evidence" value="ECO:0007669"/>
    <property type="project" value="UniProtKB-UniRule"/>
</dbReference>
<dbReference type="InterPro" id="IPR051086">
    <property type="entry name" value="RNase_D-like"/>
</dbReference>
<evidence type="ECO:0000256" key="2">
    <source>
        <dbReference type="ARBA" id="ARBA00022694"/>
    </source>
</evidence>
<keyword evidence="4 6" id="KW-0378">Hydrolase</keyword>
<dbReference type="PANTHER" id="PTHR47649">
    <property type="entry name" value="RIBONUCLEASE D"/>
    <property type="match status" value="1"/>
</dbReference>
<dbReference type="InterPro" id="IPR036397">
    <property type="entry name" value="RNaseH_sf"/>
</dbReference>
<keyword evidence="2 6" id="KW-0819">tRNA processing</keyword>
<evidence type="ECO:0000256" key="4">
    <source>
        <dbReference type="ARBA" id="ARBA00022801"/>
    </source>
</evidence>
<keyword evidence="3 6" id="KW-0540">Nuclease</keyword>
<proteinExistence type="inferred from homology"/>
<dbReference type="InterPro" id="IPR012337">
    <property type="entry name" value="RNaseH-like_sf"/>
</dbReference>
<accession>A0A3Q9JLY7</accession>
<dbReference type="SMART" id="SM00341">
    <property type="entry name" value="HRDC"/>
    <property type="match status" value="1"/>
</dbReference>
<dbReference type="GO" id="GO:0033890">
    <property type="term" value="F:ribonuclease D activity"/>
    <property type="evidence" value="ECO:0007669"/>
    <property type="project" value="UniProtKB-UniRule"/>
</dbReference>
<comment type="cofactor">
    <cofactor evidence="6">
        <name>a divalent metal cation</name>
        <dbReference type="ChEBI" id="CHEBI:60240"/>
    </cofactor>
</comment>
<dbReference type="InterPro" id="IPR002121">
    <property type="entry name" value="HRDC_dom"/>
</dbReference>
<comment type="subcellular location">
    <subcellularLocation>
        <location evidence="6">Cytoplasm</location>
    </subcellularLocation>
</comment>
<dbReference type="Gene3D" id="1.10.150.80">
    <property type="entry name" value="HRDC domain"/>
    <property type="match status" value="2"/>
</dbReference>
<dbReference type="AlphaFoldDB" id="A0A3Q9JLY7"/>
<dbReference type="Pfam" id="PF01612">
    <property type="entry name" value="DNA_pol_A_exo1"/>
    <property type="match status" value="1"/>
</dbReference>
<evidence type="ECO:0000259" key="7">
    <source>
        <dbReference type="PROSITE" id="PS50967"/>
    </source>
</evidence>
<dbReference type="PROSITE" id="PS50967">
    <property type="entry name" value="HRDC"/>
    <property type="match status" value="1"/>
</dbReference>
<evidence type="ECO:0000313" key="9">
    <source>
        <dbReference type="Proteomes" id="UP000273143"/>
    </source>
</evidence>
<evidence type="ECO:0000256" key="5">
    <source>
        <dbReference type="ARBA" id="ARBA00022839"/>
    </source>
</evidence>
<comment type="similarity">
    <text evidence="6">Belongs to the RNase D family.</text>
</comment>
<dbReference type="SUPFAM" id="SSF47819">
    <property type="entry name" value="HRDC-like"/>
    <property type="match status" value="2"/>
</dbReference>
<keyword evidence="5 6" id="KW-0269">Exonuclease</keyword>
<dbReference type="InterPro" id="IPR010997">
    <property type="entry name" value="HRDC-like_sf"/>
</dbReference>
<evidence type="ECO:0000256" key="3">
    <source>
        <dbReference type="ARBA" id="ARBA00022722"/>
    </source>
</evidence>
<comment type="function">
    <text evidence="6">Exonuclease involved in the 3' processing of various precursor tRNAs. Initiates hydrolysis at the 3'-terminus of an RNA molecule and releases 5'-mononucleotides.</text>
</comment>
<protein>
    <recommendedName>
        <fullName evidence="6">Ribonuclease D</fullName>
        <shortName evidence="6">RNase D</shortName>
        <ecNumber evidence="6">3.1.13.5</ecNumber>
    </recommendedName>
</protein>
<dbReference type="GO" id="GO:0003676">
    <property type="term" value="F:nucleic acid binding"/>
    <property type="evidence" value="ECO:0007669"/>
    <property type="project" value="InterPro"/>
</dbReference>
<dbReference type="InterPro" id="IPR002562">
    <property type="entry name" value="3'-5'_exonuclease_dom"/>
</dbReference>
<evidence type="ECO:0000313" key="8">
    <source>
        <dbReference type="EMBL" id="AZS50903.1"/>
    </source>
</evidence>
<dbReference type="Pfam" id="PF00570">
    <property type="entry name" value="HRDC"/>
    <property type="match status" value="1"/>
</dbReference>
<dbReference type="InterPro" id="IPR044876">
    <property type="entry name" value="HRDC_dom_sf"/>
</dbReference>
<comment type="catalytic activity">
    <reaction evidence="6">
        <text>Exonucleolytic cleavage that removes extra residues from the 3'-terminus of tRNA to produce 5'-mononucleotides.</text>
        <dbReference type="EC" id="3.1.13.5"/>
    </reaction>
</comment>
<dbReference type="Proteomes" id="UP000273143">
    <property type="component" value="Chromosome"/>
</dbReference>
<sequence>MLFNVVWIRDNETLHDYCQQWQQLPFITLDTEFFRETTFYPIAGLIQLSDGKAPYLIDPLTITDWLPLAILLQSKQVVKVLHACSEDLELLYQLTGVITEPVFDTQIAAAFLNMGITLGYSSLIQQLLHKEVSKEEKRSDWLRRPLSHEQEQYAAADVMYLIELYHYFDTHLSKQKQAWLFEDTLSLAKHYAEQSDYQNLYKSSRQAWRLSRQQLAVLRALYAWREEEAIARNLARGRLLKDNSLFMMAKYMPATIVSLAKTPELHPSVLRKEGEKLLSVIDKAAKSPPETWPEQLQKAVSMNSSQFAKQLKQKVFEQAEVLGICPELLWRKKIIEPLIAADAGQQCEQFSDSLQGWRKHILSNILVQTIS</sequence>
<dbReference type="PANTHER" id="PTHR47649:SF1">
    <property type="entry name" value="RIBONUCLEASE D"/>
    <property type="match status" value="1"/>
</dbReference>
<dbReference type="EMBL" id="CP029822">
    <property type="protein sequence ID" value="AZS50903.1"/>
    <property type="molecule type" value="Genomic_DNA"/>
</dbReference>
<keyword evidence="9" id="KW-1185">Reference proteome</keyword>
<evidence type="ECO:0000256" key="1">
    <source>
        <dbReference type="ARBA" id="ARBA00022490"/>
    </source>
</evidence>
<dbReference type="KEGG" id="emo:DM558_08960"/>
<feature type="domain" description="HRDC" evidence="7">
    <location>
        <begin position="211"/>
        <end position="291"/>
    </location>
</feature>
<dbReference type="NCBIfam" id="TIGR01388">
    <property type="entry name" value="rnd"/>
    <property type="match status" value="1"/>
</dbReference>
<evidence type="ECO:0000256" key="6">
    <source>
        <dbReference type="HAMAP-Rule" id="MF_01899"/>
    </source>
</evidence>
<organism evidence="8 9">
    <name type="scientific">Entomomonas moraniae</name>
    <dbReference type="NCBI Taxonomy" id="2213226"/>
    <lineage>
        <taxon>Bacteria</taxon>
        <taxon>Pseudomonadati</taxon>
        <taxon>Pseudomonadota</taxon>
        <taxon>Gammaproteobacteria</taxon>
        <taxon>Pseudomonadales</taxon>
        <taxon>Pseudomonadaceae</taxon>
        <taxon>Entomomonas</taxon>
    </lineage>
</organism>